<keyword evidence="2" id="KW-1185">Reference proteome</keyword>
<name>A0A2P4PIS6_RHIID</name>
<proteinExistence type="predicted"/>
<reference evidence="1 2" key="2">
    <citation type="journal article" date="2018" name="New Phytol.">
        <title>High intraspecific genome diversity in the model arbuscular mycorrhizal symbiont Rhizophagus irregularis.</title>
        <authorList>
            <person name="Chen E.C.H."/>
            <person name="Morin E."/>
            <person name="Beaudet D."/>
            <person name="Noel J."/>
            <person name="Yildirir G."/>
            <person name="Ndikumana S."/>
            <person name="Charron P."/>
            <person name="St-Onge C."/>
            <person name="Giorgi J."/>
            <person name="Kruger M."/>
            <person name="Marton T."/>
            <person name="Ropars J."/>
            <person name="Grigoriev I.V."/>
            <person name="Hainaut M."/>
            <person name="Henrissat B."/>
            <person name="Roux C."/>
            <person name="Martin F."/>
            <person name="Corradi N."/>
        </authorList>
    </citation>
    <scope>NUCLEOTIDE SEQUENCE [LARGE SCALE GENOMIC DNA]</scope>
    <source>
        <strain evidence="1 2">DAOM 197198</strain>
    </source>
</reference>
<dbReference type="AlphaFoldDB" id="A0A2P4PIS6"/>
<organism evidence="1 2">
    <name type="scientific">Rhizophagus irregularis (strain DAOM 181602 / DAOM 197198 / MUCL 43194)</name>
    <name type="common">Arbuscular mycorrhizal fungus</name>
    <name type="synonym">Glomus intraradices</name>
    <dbReference type="NCBI Taxonomy" id="747089"/>
    <lineage>
        <taxon>Eukaryota</taxon>
        <taxon>Fungi</taxon>
        <taxon>Fungi incertae sedis</taxon>
        <taxon>Mucoromycota</taxon>
        <taxon>Glomeromycotina</taxon>
        <taxon>Glomeromycetes</taxon>
        <taxon>Glomerales</taxon>
        <taxon>Glomeraceae</taxon>
        <taxon>Rhizophagus</taxon>
    </lineage>
</organism>
<dbReference type="EMBL" id="AUPC02000217">
    <property type="protein sequence ID" value="POG65293.1"/>
    <property type="molecule type" value="Genomic_DNA"/>
</dbReference>
<feature type="non-terminal residue" evidence="1">
    <location>
        <position position="58"/>
    </location>
</feature>
<evidence type="ECO:0000313" key="1">
    <source>
        <dbReference type="EMBL" id="POG65293.1"/>
    </source>
</evidence>
<gene>
    <name evidence="1" type="ORF">GLOIN_2v1667489</name>
</gene>
<dbReference type="Proteomes" id="UP000018888">
    <property type="component" value="Unassembled WGS sequence"/>
</dbReference>
<accession>A0A2P4PIS6</accession>
<sequence length="58" mass="6704">MISMISLLAQQEIYCCITVIRNLDSNLEFHFFFPFLSSLKNILYSNANSANINNLFLL</sequence>
<comment type="caution">
    <text evidence="1">The sequence shown here is derived from an EMBL/GenBank/DDBJ whole genome shotgun (WGS) entry which is preliminary data.</text>
</comment>
<protein>
    <submittedName>
        <fullName evidence="1">Uncharacterized protein</fullName>
    </submittedName>
</protein>
<reference evidence="1 2" key="1">
    <citation type="journal article" date="2013" name="Proc. Natl. Acad. Sci. U.S.A.">
        <title>Genome of an arbuscular mycorrhizal fungus provides insight into the oldest plant symbiosis.</title>
        <authorList>
            <person name="Tisserant E."/>
            <person name="Malbreil M."/>
            <person name="Kuo A."/>
            <person name="Kohler A."/>
            <person name="Symeonidi A."/>
            <person name="Balestrini R."/>
            <person name="Charron P."/>
            <person name="Duensing N."/>
            <person name="Frei Dit Frey N."/>
            <person name="Gianinazzi-Pearson V."/>
            <person name="Gilbert L.B."/>
            <person name="Handa Y."/>
            <person name="Herr J.R."/>
            <person name="Hijri M."/>
            <person name="Koul R."/>
            <person name="Kawaguchi M."/>
            <person name="Krajinski F."/>
            <person name="Lammers P.J."/>
            <person name="Masclaux F.G."/>
            <person name="Murat C."/>
            <person name="Morin E."/>
            <person name="Ndikumana S."/>
            <person name="Pagni M."/>
            <person name="Petitpierre D."/>
            <person name="Requena N."/>
            <person name="Rosikiewicz P."/>
            <person name="Riley R."/>
            <person name="Saito K."/>
            <person name="San Clemente H."/>
            <person name="Shapiro H."/>
            <person name="van Tuinen D."/>
            <person name="Becard G."/>
            <person name="Bonfante P."/>
            <person name="Paszkowski U."/>
            <person name="Shachar-Hill Y.Y."/>
            <person name="Tuskan G.A."/>
            <person name="Young P.W."/>
            <person name="Sanders I.R."/>
            <person name="Henrissat B."/>
            <person name="Rensing S.A."/>
            <person name="Grigoriev I.V."/>
            <person name="Corradi N."/>
            <person name="Roux C."/>
            <person name="Martin F."/>
        </authorList>
    </citation>
    <scope>NUCLEOTIDE SEQUENCE [LARGE SCALE GENOMIC DNA]</scope>
    <source>
        <strain evidence="1 2">DAOM 197198</strain>
    </source>
</reference>
<evidence type="ECO:0000313" key="2">
    <source>
        <dbReference type="Proteomes" id="UP000018888"/>
    </source>
</evidence>